<dbReference type="AlphaFoldDB" id="A0A4R6U1D3"/>
<name>A0A4R6U1D3_9GAMM</name>
<accession>A0A4R6U1D3</accession>
<reference evidence="1 2" key="1">
    <citation type="submission" date="2019-03" db="EMBL/GenBank/DDBJ databases">
        <title>Genomic Encyclopedia of Type Strains, Phase IV (KMG-IV): sequencing the most valuable type-strain genomes for metagenomic binning, comparative biology and taxonomic classification.</title>
        <authorList>
            <person name="Goeker M."/>
        </authorList>
    </citation>
    <scope>NUCLEOTIDE SEQUENCE [LARGE SCALE GENOMIC DNA]</scope>
    <source>
        <strain evidence="1 2">DSM 28679</strain>
    </source>
</reference>
<keyword evidence="2" id="KW-1185">Reference proteome</keyword>
<evidence type="ECO:0000313" key="1">
    <source>
        <dbReference type="EMBL" id="TDQ38105.1"/>
    </source>
</evidence>
<gene>
    <name evidence="1" type="ORF">DFQ45_10516</name>
</gene>
<dbReference type="Proteomes" id="UP000294575">
    <property type="component" value="Unassembled WGS sequence"/>
</dbReference>
<dbReference type="RefSeq" id="WP_101497122.1">
    <property type="nucleotide sequence ID" value="NZ_LNJZ01000008.1"/>
</dbReference>
<dbReference type="OrthoDB" id="7014575at2"/>
<proteinExistence type="predicted"/>
<sequence>MLNLIFLLLIGPWLWRQWRRYSNHSEELQAAMLPFADEPLQARRVEAETGLPCLPEHLEQQTTLLG</sequence>
<dbReference type="EMBL" id="SNYK01000005">
    <property type="protein sequence ID" value="TDQ38105.1"/>
    <property type="molecule type" value="Genomic_DNA"/>
</dbReference>
<evidence type="ECO:0000313" key="2">
    <source>
        <dbReference type="Proteomes" id="UP000294575"/>
    </source>
</evidence>
<protein>
    <submittedName>
        <fullName evidence="1">Uncharacterized protein</fullName>
    </submittedName>
</protein>
<organism evidence="1 2">
    <name type="scientific">Thiopseudomonas denitrificans</name>
    <dbReference type="NCBI Taxonomy" id="1501432"/>
    <lineage>
        <taxon>Bacteria</taxon>
        <taxon>Pseudomonadati</taxon>
        <taxon>Pseudomonadota</taxon>
        <taxon>Gammaproteobacteria</taxon>
        <taxon>Pseudomonadales</taxon>
        <taxon>Pseudomonadaceae</taxon>
        <taxon>Thiopseudomonas</taxon>
    </lineage>
</organism>
<comment type="caution">
    <text evidence="1">The sequence shown here is derived from an EMBL/GenBank/DDBJ whole genome shotgun (WGS) entry which is preliminary data.</text>
</comment>